<dbReference type="Proteomes" id="UP000612680">
    <property type="component" value="Chromosome"/>
</dbReference>
<accession>A0ABX7I0X2</accession>
<protein>
    <submittedName>
        <fullName evidence="1">Uncharacterized protein</fullName>
    </submittedName>
</protein>
<proteinExistence type="predicted"/>
<dbReference type="RefSeq" id="WP_204660462.1">
    <property type="nucleotide sequence ID" value="NZ_CP056775.1"/>
</dbReference>
<gene>
    <name evidence="1" type="ORF">HWI92_01610</name>
</gene>
<evidence type="ECO:0000313" key="2">
    <source>
        <dbReference type="Proteomes" id="UP000612680"/>
    </source>
</evidence>
<reference evidence="1 2" key="1">
    <citation type="submission" date="2020-06" db="EMBL/GenBank/DDBJ databases">
        <title>Dyadobacter sandarakinus sp. nov., isolated from the soil of the Arctic Yellow River Station.</title>
        <authorList>
            <person name="Zhang Y."/>
            <person name="Peng F."/>
        </authorList>
    </citation>
    <scope>NUCLEOTIDE SEQUENCE [LARGE SCALE GENOMIC DNA]</scope>
    <source>
        <strain evidence="1 2">Q3-56</strain>
    </source>
</reference>
<evidence type="ECO:0000313" key="1">
    <source>
        <dbReference type="EMBL" id="QRQ99700.1"/>
    </source>
</evidence>
<keyword evidence="2" id="KW-1185">Reference proteome</keyword>
<organism evidence="1 2">
    <name type="scientific">Dyadobacter sandarakinus</name>
    <dbReference type="NCBI Taxonomy" id="2747268"/>
    <lineage>
        <taxon>Bacteria</taxon>
        <taxon>Pseudomonadati</taxon>
        <taxon>Bacteroidota</taxon>
        <taxon>Cytophagia</taxon>
        <taxon>Cytophagales</taxon>
        <taxon>Spirosomataceae</taxon>
        <taxon>Dyadobacter</taxon>
    </lineage>
</organism>
<name>A0ABX7I0X2_9BACT</name>
<sequence length="66" mass="7524">MKIAENIPVRAARKILAERYKSRKHGKIRNGLVDLSFEDDAEYFALKEVMFEMARAKGAQVGSPDR</sequence>
<dbReference type="EMBL" id="CP056775">
    <property type="protein sequence ID" value="QRQ99700.1"/>
    <property type="molecule type" value="Genomic_DNA"/>
</dbReference>